<comment type="caution">
    <text evidence="1">The sequence shown here is derived from an EMBL/GenBank/DDBJ whole genome shotgun (WGS) entry which is preliminary data.</text>
</comment>
<dbReference type="RefSeq" id="WP_174195304.1">
    <property type="nucleotide sequence ID" value="NZ_JABULH010000018.1"/>
</dbReference>
<gene>
    <name evidence="1" type="ORF">HRV97_16920</name>
</gene>
<evidence type="ECO:0000313" key="1">
    <source>
        <dbReference type="EMBL" id="NTS66824.1"/>
    </source>
</evidence>
<sequence length="173" mass="18782">MNDNQPWPLMGQAAASRAAEILVRYAAWQLADCAAYDLPLAGFLQEKTIALLVAATDEALSPASAAMHGSLLETRSDGLIIGTEGSRREQPEIALGLWRSGRVTWHQPLVPWLAEDGAMWLVPAPVAPAGSQSAYKLVPRHLRVDTVPWRAETERRDGFTRAIAAFAAVGEDR</sequence>
<dbReference type="Proteomes" id="UP000621447">
    <property type="component" value="Unassembled WGS sequence"/>
</dbReference>
<keyword evidence="2" id="KW-1185">Reference proteome</keyword>
<dbReference type="EMBL" id="JABULH010000018">
    <property type="protein sequence ID" value="NTS66824.1"/>
    <property type="molecule type" value="Genomic_DNA"/>
</dbReference>
<organism evidence="1 2">
    <name type="scientific">Sphingomonas hominis</name>
    <dbReference type="NCBI Taxonomy" id="2741495"/>
    <lineage>
        <taxon>Bacteria</taxon>
        <taxon>Pseudomonadati</taxon>
        <taxon>Pseudomonadota</taxon>
        <taxon>Alphaproteobacteria</taxon>
        <taxon>Sphingomonadales</taxon>
        <taxon>Sphingomonadaceae</taxon>
        <taxon>Sphingomonas</taxon>
    </lineage>
</organism>
<evidence type="ECO:0000313" key="2">
    <source>
        <dbReference type="Proteomes" id="UP000621447"/>
    </source>
</evidence>
<reference evidence="1 2" key="1">
    <citation type="submission" date="2020-06" db="EMBL/GenBank/DDBJ databases">
        <title>Sphingomonas hominis sp. nov., a member of the Sphingomonas, isolated from the hair of a 22-year-old girl.</title>
        <authorList>
            <person name="Zhang D.-F."/>
            <person name="Cui X.-W."/>
        </authorList>
    </citation>
    <scope>NUCLEOTIDE SEQUENCE [LARGE SCALE GENOMIC DNA]</scope>
    <source>
        <strain evidence="1 2">HHU CXW</strain>
    </source>
</reference>
<name>A0ABX2JQV6_9SPHN</name>
<proteinExistence type="predicted"/>
<accession>A0ABX2JQV6</accession>
<protein>
    <submittedName>
        <fullName evidence="1">Uncharacterized protein</fullName>
    </submittedName>
</protein>